<comment type="caution">
    <text evidence="1">The sequence shown here is derived from an EMBL/GenBank/DDBJ whole genome shotgun (WGS) entry which is preliminary data.</text>
</comment>
<dbReference type="EMBL" id="JALNTZ010000001">
    <property type="protein sequence ID" value="KAJ3666570.1"/>
    <property type="molecule type" value="Genomic_DNA"/>
</dbReference>
<evidence type="ECO:0000313" key="2">
    <source>
        <dbReference type="Proteomes" id="UP001168821"/>
    </source>
</evidence>
<protein>
    <submittedName>
        <fullName evidence="1">Uncharacterized protein</fullName>
    </submittedName>
</protein>
<reference evidence="1" key="1">
    <citation type="journal article" date="2023" name="G3 (Bethesda)">
        <title>Whole genome assemblies of Zophobas morio and Tenebrio molitor.</title>
        <authorList>
            <person name="Kaur S."/>
            <person name="Stinson S.A."/>
            <person name="diCenzo G.C."/>
        </authorList>
    </citation>
    <scope>NUCLEOTIDE SEQUENCE</scope>
    <source>
        <strain evidence="1">QUZm001</strain>
    </source>
</reference>
<evidence type="ECO:0000313" key="1">
    <source>
        <dbReference type="EMBL" id="KAJ3666570.1"/>
    </source>
</evidence>
<proteinExistence type="predicted"/>
<sequence length="81" mass="9067">MRKLVHLLVLGAAHFHKIPDLVTRAISDYTQAVSKKPEMKPFEQLILLNNSIGSAADMSWEPVSLGIGIYSRYLTQKSLNN</sequence>
<gene>
    <name evidence="1" type="ORF">Zmor_002007</name>
</gene>
<dbReference type="Proteomes" id="UP001168821">
    <property type="component" value="Unassembled WGS sequence"/>
</dbReference>
<keyword evidence="2" id="KW-1185">Reference proteome</keyword>
<name>A0AA38J0B5_9CUCU</name>
<accession>A0AA38J0B5</accession>
<organism evidence="1 2">
    <name type="scientific">Zophobas morio</name>
    <dbReference type="NCBI Taxonomy" id="2755281"/>
    <lineage>
        <taxon>Eukaryota</taxon>
        <taxon>Metazoa</taxon>
        <taxon>Ecdysozoa</taxon>
        <taxon>Arthropoda</taxon>
        <taxon>Hexapoda</taxon>
        <taxon>Insecta</taxon>
        <taxon>Pterygota</taxon>
        <taxon>Neoptera</taxon>
        <taxon>Endopterygota</taxon>
        <taxon>Coleoptera</taxon>
        <taxon>Polyphaga</taxon>
        <taxon>Cucujiformia</taxon>
        <taxon>Tenebrionidae</taxon>
        <taxon>Zophobas</taxon>
    </lineage>
</organism>
<dbReference type="AlphaFoldDB" id="A0AA38J0B5"/>